<comment type="similarity">
    <text evidence="1 3">Belongs to the sulfotransferase 1 family.</text>
</comment>
<comment type="caution">
    <text evidence="5">The sequence shown here is derived from an EMBL/GenBank/DDBJ whole genome shotgun (WGS) entry which is preliminary data.</text>
</comment>
<name>A0ABC9WP75_GRUJA</name>
<dbReference type="Proteomes" id="UP001623348">
    <property type="component" value="Unassembled WGS sequence"/>
</dbReference>
<dbReference type="Gene3D" id="3.40.50.300">
    <property type="entry name" value="P-loop containing nucleotide triphosphate hydrolases"/>
    <property type="match status" value="2"/>
</dbReference>
<evidence type="ECO:0000256" key="3">
    <source>
        <dbReference type="RuleBase" id="RU361155"/>
    </source>
</evidence>
<dbReference type="SUPFAM" id="SSF52540">
    <property type="entry name" value="P-loop containing nucleoside triphosphate hydrolases"/>
    <property type="match status" value="2"/>
</dbReference>
<dbReference type="GO" id="GO:0016740">
    <property type="term" value="F:transferase activity"/>
    <property type="evidence" value="ECO:0007669"/>
    <property type="project" value="UniProtKB-KW"/>
</dbReference>
<dbReference type="AlphaFoldDB" id="A0ABC9WP75"/>
<reference evidence="5 6" key="1">
    <citation type="submission" date="2024-06" db="EMBL/GenBank/DDBJ databases">
        <title>The draft genome of Grus japonensis, version 3.</title>
        <authorList>
            <person name="Nabeshima K."/>
            <person name="Suzuki S."/>
            <person name="Onuma M."/>
        </authorList>
    </citation>
    <scope>NUCLEOTIDE SEQUENCE [LARGE SCALE GENOMIC DNA]</scope>
    <source>
        <strain evidence="5 6">451A</strain>
    </source>
</reference>
<feature type="domain" description="Sulfotransferase" evidence="4">
    <location>
        <begin position="57"/>
        <end position="316"/>
    </location>
</feature>
<feature type="domain" description="Sulfotransferase" evidence="4">
    <location>
        <begin position="353"/>
        <end position="404"/>
    </location>
</feature>
<dbReference type="PANTHER" id="PTHR11783">
    <property type="entry name" value="SULFOTRANSFERASE SULT"/>
    <property type="match status" value="1"/>
</dbReference>
<organism evidence="5 6">
    <name type="scientific">Grus japonensis</name>
    <name type="common">Japanese crane</name>
    <name type="synonym">Red-crowned crane</name>
    <dbReference type="NCBI Taxonomy" id="30415"/>
    <lineage>
        <taxon>Eukaryota</taxon>
        <taxon>Metazoa</taxon>
        <taxon>Chordata</taxon>
        <taxon>Craniata</taxon>
        <taxon>Vertebrata</taxon>
        <taxon>Euteleostomi</taxon>
        <taxon>Archelosauria</taxon>
        <taxon>Archosauria</taxon>
        <taxon>Dinosauria</taxon>
        <taxon>Saurischia</taxon>
        <taxon>Theropoda</taxon>
        <taxon>Coelurosauria</taxon>
        <taxon>Aves</taxon>
        <taxon>Neognathae</taxon>
        <taxon>Neoaves</taxon>
        <taxon>Gruiformes</taxon>
        <taxon>Gruidae</taxon>
        <taxon>Grus</taxon>
    </lineage>
</organism>
<dbReference type="InterPro" id="IPR000863">
    <property type="entry name" value="Sulfotransferase_dom"/>
</dbReference>
<evidence type="ECO:0000313" key="6">
    <source>
        <dbReference type="Proteomes" id="UP001623348"/>
    </source>
</evidence>
<gene>
    <name evidence="5" type="ORF">GRJ2_001164900</name>
</gene>
<dbReference type="Pfam" id="PF00685">
    <property type="entry name" value="Sulfotransfer_1"/>
    <property type="match status" value="3"/>
</dbReference>
<dbReference type="EMBL" id="BAAFJT010000003">
    <property type="protein sequence ID" value="GAB0186996.1"/>
    <property type="molecule type" value="Genomic_DNA"/>
</dbReference>
<dbReference type="EC" id="2.8.2.-" evidence="3"/>
<evidence type="ECO:0000259" key="4">
    <source>
        <dbReference type="Pfam" id="PF00685"/>
    </source>
</evidence>
<feature type="domain" description="Sulfotransferase" evidence="4">
    <location>
        <begin position="413"/>
        <end position="567"/>
    </location>
</feature>
<evidence type="ECO:0000313" key="5">
    <source>
        <dbReference type="EMBL" id="GAB0186996.1"/>
    </source>
</evidence>
<proteinExistence type="inferred from homology"/>
<evidence type="ECO:0000256" key="1">
    <source>
        <dbReference type="ARBA" id="ARBA00005771"/>
    </source>
</evidence>
<sequence length="581" mass="67302">METPRKKFTDIIDKAVIAANKMDRDELLFSYKGILYPVTFCSAEVFRAMESLEARSDDIILAGYPKSGTNWLGQILSDLVAIFEKKTQNKESSMKDEELEEFPYLEIGDTGKYEGDEKNTCTNCPLSSFRFLKRMNKLPSRRVIVTHLLPENLPRSIFKSKAKILLLIRNPKDVATSFYHFSNGISTLPSYETWDDFFVAFMTKKVPWGCYFEYLSKWNKYVDDENVMTITYEELKENPVLGVKNIAAFFGIPLTEKELQSVVERSSFQSMKKNSQKTHGAFGSVFFRKGGVSDWKNLFNEDQNEKMDKAYEEHSDKITPEDMLFSYRGILYPATLSSPETLEALKSFETRTDDVILAGYPKTGTNWLDQMVKELESTDAKYTEEEMKERISAEKKLETFPRLEFGDPGVYEILVLVRNPKDTAVSYYHFYNNMPVLPSFTSWDEYFAAFMNGKLAWGSYFDHLVEWNKYIDHERIMMISYEELKEDQILGMKRIAAFFGFSLCEEDFPRIAKNTSFQAMKEKSKETHGKFGDILFRKGVVGNWKDLFSKAQNEEMDQKFEDCLGGTKLAAKMKYDVYCKA</sequence>
<accession>A0ABC9WP75</accession>
<keyword evidence="2 3" id="KW-0808">Transferase</keyword>
<evidence type="ECO:0000256" key="2">
    <source>
        <dbReference type="ARBA" id="ARBA00022679"/>
    </source>
</evidence>
<dbReference type="InterPro" id="IPR027417">
    <property type="entry name" value="P-loop_NTPase"/>
</dbReference>
<keyword evidence="6" id="KW-1185">Reference proteome</keyword>
<protein>
    <recommendedName>
        <fullName evidence="3">Sulfotransferase</fullName>
        <ecNumber evidence="3">2.8.2.-</ecNumber>
    </recommendedName>
</protein>